<evidence type="ECO:0000313" key="2">
    <source>
        <dbReference type="EMBL" id="RZF20625.1"/>
    </source>
</evidence>
<evidence type="ECO:0008006" key="4">
    <source>
        <dbReference type="Google" id="ProtNLM"/>
    </source>
</evidence>
<protein>
    <recommendedName>
        <fullName evidence="4">Glycine zipper domain-containing protein</fullName>
    </recommendedName>
</protein>
<gene>
    <name evidence="2" type="ORF">DAY19_11610</name>
</gene>
<feature type="transmembrane region" description="Helical" evidence="1">
    <location>
        <begin position="52"/>
        <end position="70"/>
    </location>
</feature>
<evidence type="ECO:0000256" key="1">
    <source>
        <dbReference type="SAM" id="Phobius"/>
    </source>
</evidence>
<dbReference type="RefSeq" id="WP_115362625.1">
    <property type="nucleotide sequence ID" value="NZ_QDKL01000003.1"/>
</dbReference>
<dbReference type="Proteomes" id="UP000443582">
    <property type="component" value="Unassembled WGS sequence"/>
</dbReference>
<proteinExistence type="predicted"/>
<sequence>MRILKMICLLTTLVSCSTLKRSITTGTIIGTSVGATGGYLFSPNKESKDKNAYVFGIVGALAGAGLGYLLDENKPIETKKMILPADIGNGVEEQNQALPLFDFAPELKGIKPEVNFKPISKYEVPITKLPKALEGKVKKQYVIEYEAPEQTININNRTINIGSFKAWEHIYEE</sequence>
<keyword evidence="3" id="KW-1185">Reference proteome</keyword>
<keyword evidence="1" id="KW-0812">Transmembrane</keyword>
<evidence type="ECO:0000313" key="3">
    <source>
        <dbReference type="Proteomes" id="UP000443582"/>
    </source>
</evidence>
<reference evidence="3" key="1">
    <citation type="journal article" date="2019" name="Int. J. Syst. Evol. Microbiol.">
        <title>Halobacteriovorax valvorus sp. nov., a novel prokaryotic predator isolated from coastal seawater of China.</title>
        <authorList>
            <person name="Chen M.-X."/>
        </authorList>
    </citation>
    <scope>NUCLEOTIDE SEQUENCE [LARGE SCALE GENOMIC DNA]</scope>
    <source>
        <strain evidence="3">BL9</strain>
    </source>
</reference>
<comment type="caution">
    <text evidence="2">The sequence shown here is derived from an EMBL/GenBank/DDBJ whole genome shotgun (WGS) entry which is preliminary data.</text>
</comment>
<name>A0ABY0IDF2_9BACT</name>
<organism evidence="2 3">
    <name type="scientific">Halobacteriovorax vibrionivorans</name>
    <dbReference type="NCBI Taxonomy" id="2152716"/>
    <lineage>
        <taxon>Bacteria</taxon>
        <taxon>Pseudomonadati</taxon>
        <taxon>Bdellovibrionota</taxon>
        <taxon>Bacteriovoracia</taxon>
        <taxon>Bacteriovoracales</taxon>
        <taxon>Halobacteriovoraceae</taxon>
        <taxon>Halobacteriovorax</taxon>
    </lineage>
</organism>
<keyword evidence="1" id="KW-0472">Membrane</keyword>
<dbReference type="EMBL" id="QDKL01000003">
    <property type="protein sequence ID" value="RZF20625.1"/>
    <property type="molecule type" value="Genomic_DNA"/>
</dbReference>
<accession>A0ABY0IDF2</accession>
<dbReference type="PROSITE" id="PS51257">
    <property type="entry name" value="PROKAR_LIPOPROTEIN"/>
    <property type="match status" value="1"/>
</dbReference>
<keyword evidence="1" id="KW-1133">Transmembrane helix</keyword>